<comment type="subcellular location">
    <subcellularLocation>
        <location evidence="1">Nucleus</location>
    </subcellularLocation>
</comment>
<dbReference type="InterPro" id="IPR014646">
    <property type="entry name" value="Rfa2/RPA32"/>
</dbReference>
<dbReference type="Gene3D" id="2.40.50.140">
    <property type="entry name" value="Nucleic acid-binding proteins"/>
    <property type="match status" value="1"/>
</dbReference>
<feature type="compositionally biased region" description="Polar residues" evidence="6">
    <location>
        <begin position="186"/>
        <end position="196"/>
    </location>
</feature>
<dbReference type="GO" id="GO:0006260">
    <property type="term" value="P:DNA replication"/>
    <property type="evidence" value="ECO:0007669"/>
    <property type="project" value="UniProtKB-KW"/>
</dbReference>
<gene>
    <name evidence="9" type="ORF">HETIRDRAFT_471029</name>
</gene>
<dbReference type="GO" id="GO:0005662">
    <property type="term" value="C:DNA replication factor A complex"/>
    <property type="evidence" value="ECO:0007669"/>
    <property type="project" value="TreeGrafter"/>
</dbReference>
<dbReference type="SUPFAM" id="SSF46785">
    <property type="entry name" value="Winged helix' DNA-binding domain"/>
    <property type="match status" value="1"/>
</dbReference>
<evidence type="ECO:0000256" key="3">
    <source>
        <dbReference type="ARBA" id="ARBA00022705"/>
    </source>
</evidence>
<keyword evidence="3" id="KW-0235">DNA replication</keyword>
<keyword evidence="10" id="KW-1185">Reference proteome</keyword>
<dbReference type="PIRSF" id="PIRSF036949">
    <property type="entry name" value="RPA32"/>
    <property type="match status" value="1"/>
</dbReference>
<feature type="domain" description="Replication protein A C-terminal" evidence="8">
    <location>
        <begin position="187"/>
        <end position="275"/>
    </location>
</feature>
<dbReference type="PANTHER" id="PTHR13989">
    <property type="entry name" value="REPLICATION PROTEIN A-RELATED"/>
    <property type="match status" value="1"/>
</dbReference>
<feature type="region of interest" description="Disordered" evidence="6">
    <location>
        <begin position="178"/>
        <end position="199"/>
    </location>
</feature>
<dbReference type="PANTHER" id="PTHR13989:SF16">
    <property type="entry name" value="REPLICATION PROTEIN A2"/>
    <property type="match status" value="1"/>
</dbReference>
<dbReference type="SUPFAM" id="SSF50249">
    <property type="entry name" value="Nucleic acid-binding proteins"/>
    <property type="match status" value="1"/>
</dbReference>
<comment type="similarity">
    <text evidence="2">Belongs to the replication factor A protein 2 family.</text>
</comment>
<dbReference type="CDD" id="cd04478">
    <property type="entry name" value="RPA2_DBD_D"/>
    <property type="match status" value="1"/>
</dbReference>
<evidence type="ECO:0000256" key="1">
    <source>
        <dbReference type="ARBA" id="ARBA00004123"/>
    </source>
</evidence>
<dbReference type="GO" id="GO:0003697">
    <property type="term" value="F:single-stranded DNA binding"/>
    <property type="evidence" value="ECO:0007669"/>
    <property type="project" value="TreeGrafter"/>
</dbReference>
<dbReference type="RefSeq" id="XP_009542649.1">
    <property type="nucleotide sequence ID" value="XM_009544354.1"/>
</dbReference>
<dbReference type="InParanoid" id="W4KKG5"/>
<dbReference type="GO" id="GO:0000781">
    <property type="term" value="C:chromosome, telomeric region"/>
    <property type="evidence" value="ECO:0007669"/>
    <property type="project" value="TreeGrafter"/>
</dbReference>
<dbReference type="InterPro" id="IPR036390">
    <property type="entry name" value="WH_DNA-bd_sf"/>
</dbReference>
<evidence type="ECO:0000259" key="8">
    <source>
        <dbReference type="Pfam" id="PF08784"/>
    </source>
</evidence>
<evidence type="ECO:0008006" key="11">
    <source>
        <dbReference type="Google" id="ProtNLM"/>
    </source>
</evidence>
<dbReference type="EMBL" id="KI925455">
    <property type="protein sequence ID" value="ETW85830.1"/>
    <property type="molecule type" value="Genomic_DNA"/>
</dbReference>
<organism evidence="9 10">
    <name type="scientific">Heterobasidion irregulare (strain TC 32-1)</name>
    <dbReference type="NCBI Taxonomy" id="747525"/>
    <lineage>
        <taxon>Eukaryota</taxon>
        <taxon>Fungi</taxon>
        <taxon>Dikarya</taxon>
        <taxon>Basidiomycota</taxon>
        <taxon>Agaricomycotina</taxon>
        <taxon>Agaricomycetes</taxon>
        <taxon>Russulales</taxon>
        <taxon>Bondarzewiaceae</taxon>
        <taxon>Heterobasidion</taxon>
        <taxon>Heterobasidion annosum species complex</taxon>
    </lineage>
</organism>
<dbReference type="Pfam" id="PF08784">
    <property type="entry name" value="RPA_C"/>
    <property type="match status" value="1"/>
</dbReference>
<protein>
    <recommendedName>
        <fullName evidence="11">Replication protein A C-terminal domain-containing protein</fullName>
    </recommendedName>
</protein>
<evidence type="ECO:0000256" key="2">
    <source>
        <dbReference type="ARBA" id="ARBA00007815"/>
    </source>
</evidence>
<proteinExistence type="inferred from homology"/>
<evidence type="ECO:0000256" key="6">
    <source>
        <dbReference type="SAM" id="MobiDB-lite"/>
    </source>
</evidence>
<accession>W4KKG5</accession>
<dbReference type="Proteomes" id="UP000030671">
    <property type="component" value="Unassembled WGS sequence"/>
</dbReference>
<dbReference type="HOGENOM" id="CLU_051033_0_1_1"/>
<dbReference type="GeneID" id="20677373"/>
<name>W4KKG5_HETIT</name>
<evidence type="ECO:0000256" key="5">
    <source>
        <dbReference type="ARBA" id="ARBA00023242"/>
    </source>
</evidence>
<dbReference type="eggNOG" id="KOG3108">
    <property type="taxonomic scope" value="Eukaryota"/>
</dbReference>
<dbReference type="FunCoup" id="W4KKG5">
    <property type="interactions" value="494"/>
</dbReference>
<dbReference type="Gene3D" id="1.10.10.10">
    <property type="entry name" value="Winged helix-like DNA-binding domain superfamily/Winged helix DNA-binding domain"/>
    <property type="match status" value="1"/>
</dbReference>
<dbReference type="STRING" id="747525.W4KKG5"/>
<dbReference type="Pfam" id="PF01336">
    <property type="entry name" value="tRNA_anti-codon"/>
    <property type="match status" value="1"/>
</dbReference>
<keyword evidence="4" id="KW-0238">DNA-binding</keyword>
<dbReference type="OrthoDB" id="25571at2759"/>
<dbReference type="GO" id="GO:0035861">
    <property type="term" value="C:site of double-strand break"/>
    <property type="evidence" value="ECO:0007669"/>
    <property type="project" value="TreeGrafter"/>
</dbReference>
<sequence length="282" mass="30034">MSQFGESFGNNLYYGNAGGGGGYLTGGSPFGSASGSPGGASRRGALGQSLRPLTVMQVHKATQAHTDADWMVDNTEIGQITIVGKVITIRDQTTNSLYTIDDGTGQVEARYWSDSTSQEGDSFEGVKEGNYVRVSGTLKTYGSKRYINTAHIRLLKDWPEHELFFHIAETMAVTLMFDRGPPSGPDQAQNAPVGQGQTSASAYTAAANTVAANDQYAHLPPLQRNIIHFITAQPFSDDGVHASAISRGVKATGSEISSALEKLTDDGLIYTTSDDMHFNVSG</sequence>
<dbReference type="AlphaFoldDB" id="W4KKG5"/>
<evidence type="ECO:0000313" key="9">
    <source>
        <dbReference type="EMBL" id="ETW85830.1"/>
    </source>
</evidence>
<dbReference type="KEGG" id="hir:HETIRDRAFT_471029"/>
<dbReference type="InterPro" id="IPR036388">
    <property type="entry name" value="WH-like_DNA-bd_sf"/>
</dbReference>
<dbReference type="GO" id="GO:0006289">
    <property type="term" value="P:nucleotide-excision repair"/>
    <property type="evidence" value="ECO:0007669"/>
    <property type="project" value="TreeGrafter"/>
</dbReference>
<evidence type="ECO:0000313" key="10">
    <source>
        <dbReference type="Proteomes" id="UP000030671"/>
    </source>
</evidence>
<feature type="domain" description="OB" evidence="7">
    <location>
        <begin position="80"/>
        <end position="149"/>
    </location>
</feature>
<keyword evidence="5" id="KW-0539">Nucleus</keyword>
<dbReference type="InterPro" id="IPR012340">
    <property type="entry name" value="NA-bd_OB-fold"/>
</dbReference>
<dbReference type="InterPro" id="IPR014892">
    <property type="entry name" value="RPA_C"/>
</dbReference>
<dbReference type="GO" id="GO:0000724">
    <property type="term" value="P:double-strand break repair via homologous recombination"/>
    <property type="evidence" value="ECO:0007669"/>
    <property type="project" value="TreeGrafter"/>
</dbReference>
<dbReference type="InterPro" id="IPR040260">
    <property type="entry name" value="RFA2-like"/>
</dbReference>
<dbReference type="InterPro" id="IPR004365">
    <property type="entry name" value="NA-bd_OB_tRNA"/>
</dbReference>
<evidence type="ECO:0000259" key="7">
    <source>
        <dbReference type="Pfam" id="PF01336"/>
    </source>
</evidence>
<evidence type="ECO:0000256" key="4">
    <source>
        <dbReference type="ARBA" id="ARBA00023125"/>
    </source>
</evidence>
<reference evidence="9 10" key="1">
    <citation type="journal article" date="2012" name="New Phytol.">
        <title>Insight into trade-off between wood decay and parasitism from the genome of a fungal forest pathogen.</title>
        <authorList>
            <person name="Olson A."/>
            <person name="Aerts A."/>
            <person name="Asiegbu F."/>
            <person name="Belbahri L."/>
            <person name="Bouzid O."/>
            <person name="Broberg A."/>
            <person name="Canback B."/>
            <person name="Coutinho P.M."/>
            <person name="Cullen D."/>
            <person name="Dalman K."/>
            <person name="Deflorio G."/>
            <person name="van Diepen L.T."/>
            <person name="Dunand C."/>
            <person name="Duplessis S."/>
            <person name="Durling M."/>
            <person name="Gonthier P."/>
            <person name="Grimwood J."/>
            <person name="Fossdal C.G."/>
            <person name="Hansson D."/>
            <person name="Henrissat B."/>
            <person name="Hietala A."/>
            <person name="Himmelstrand K."/>
            <person name="Hoffmeister D."/>
            <person name="Hogberg N."/>
            <person name="James T.Y."/>
            <person name="Karlsson M."/>
            <person name="Kohler A."/>
            <person name="Kues U."/>
            <person name="Lee Y.H."/>
            <person name="Lin Y.C."/>
            <person name="Lind M."/>
            <person name="Lindquist E."/>
            <person name="Lombard V."/>
            <person name="Lucas S."/>
            <person name="Lunden K."/>
            <person name="Morin E."/>
            <person name="Murat C."/>
            <person name="Park J."/>
            <person name="Raffaello T."/>
            <person name="Rouze P."/>
            <person name="Salamov A."/>
            <person name="Schmutz J."/>
            <person name="Solheim H."/>
            <person name="Stahlberg J."/>
            <person name="Velez H."/>
            <person name="de Vries R.P."/>
            <person name="Wiebenga A."/>
            <person name="Woodward S."/>
            <person name="Yakovlev I."/>
            <person name="Garbelotto M."/>
            <person name="Martin F."/>
            <person name="Grigoriev I.V."/>
            <person name="Stenlid J."/>
        </authorList>
    </citation>
    <scope>NUCLEOTIDE SEQUENCE [LARGE SCALE GENOMIC DNA]</scope>
    <source>
        <strain evidence="9 10">TC 32-1</strain>
    </source>
</reference>